<dbReference type="Pfam" id="PF00651">
    <property type="entry name" value="BTB"/>
    <property type="match status" value="1"/>
</dbReference>
<dbReference type="PANTHER" id="PTHR46105">
    <property type="entry name" value="AGAP004733-PA"/>
    <property type="match status" value="1"/>
</dbReference>
<dbReference type="InterPro" id="IPR011333">
    <property type="entry name" value="SKP1/BTB/POZ_sf"/>
</dbReference>
<accession>A0AAJ7X3Y6</accession>
<dbReference type="PROSITE" id="PS50097">
    <property type="entry name" value="BTB"/>
    <property type="match status" value="1"/>
</dbReference>
<dbReference type="InterPro" id="IPR050457">
    <property type="entry name" value="ZnFinger_BTB_dom_contain"/>
</dbReference>
<proteinExistence type="predicted"/>
<evidence type="ECO:0000259" key="3">
    <source>
        <dbReference type="PROSITE" id="PS50097"/>
    </source>
</evidence>
<dbReference type="AlphaFoldDB" id="A0AAJ7X3Y6"/>
<evidence type="ECO:0000313" key="5">
    <source>
        <dbReference type="Proteomes" id="UP001318040"/>
    </source>
</evidence>
<dbReference type="GO" id="GO:0000981">
    <property type="term" value="F:DNA-binding transcription factor activity, RNA polymerase II-specific"/>
    <property type="evidence" value="ECO:0007669"/>
    <property type="project" value="TreeGrafter"/>
</dbReference>
<dbReference type="InterPro" id="IPR036236">
    <property type="entry name" value="Znf_C2H2_sf"/>
</dbReference>
<dbReference type="InterPro" id="IPR000210">
    <property type="entry name" value="BTB/POZ_dom"/>
</dbReference>
<organism evidence="5 6">
    <name type="scientific">Petromyzon marinus</name>
    <name type="common">Sea lamprey</name>
    <dbReference type="NCBI Taxonomy" id="7757"/>
    <lineage>
        <taxon>Eukaryota</taxon>
        <taxon>Metazoa</taxon>
        <taxon>Chordata</taxon>
        <taxon>Craniata</taxon>
        <taxon>Vertebrata</taxon>
        <taxon>Cyclostomata</taxon>
        <taxon>Hyperoartia</taxon>
        <taxon>Petromyzontiformes</taxon>
        <taxon>Petromyzontidae</taxon>
        <taxon>Petromyzon</taxon>
    </lineage>
</organism>
<reference evidence="6" key="1">
    <citation type="submission" date="2025-08" db="UniProtKB">
        <authorList>
            <consortium name="RefSeq"/>
        </authorList>
    </citation>
    <scope>IDENTIFICATION</scope>
    <source>
        <tissue evidence="6">Sperm</tissue>
    </source>
</reference>
<dbReference type="Proteomes" id="UP001318040">
    <property type="component" value="Chromosome 30"/>
</dbReference>
<dbReference type="SUPFAM" id="SSF57667">
    <property type="entry name" value="beta-beta-alpha zinc fingers"/>
    <property type="match status" value="2"/>
</dbReference>
<feature type="domain" description="BTB" evidence="3">
    <location>
        <begin position="39"/>
        <end position="105"/>
    </location>
</feature>
<dbReference type="InterPro" id="IPR013087">
    <property type="entry name" value="Znf_C2H2_type"/>
</dbReference>
<dbReference type="GO" id="GO:0000978">
    <property type="term" value="F:RNA polymerase II cis-regulatory region sequence-specific DNA binding"/>
    <property type="evidence" value="ECO:0007669"/>
    <property type="project" value="TreeGrafter"/>
</dbReference>
<keyword evidence="1" id="KW-0862">Zinc</keyword>
<evidence type="ECO:0000259" key="4">
    <source>
        <dbReference type="PROSITE" id="PS50157"/>
    </source>
</evidence>
<name>A0AAJ7X3Y6_PETMA</name>
<feature type="domain" description="C2H2-type" evidence="4">
    <location>
        <begin position="338"/>
        <end position="362"/>
    </location>
</feature>
<gene>
    <name evidence="6" type="primary">LOC116947481</name>
</gene>
<dbReference type="GeneID" id="116947481"/>
<dbReference type="Gene3D" id="3.30.710.10">
    <property type="entry name" value="Potassium Channel Kv1.1, Chain A"/>
    <property type="match status" value="1"/>
</dbReference>
<evidence type="ECO:0000256" key="2">
    <source>
        <dbReference type="SAM" id="MobiDB-lite"/>
    </source>
</evidence>
<dbReference type="PROSITE" id="PS00028">
    <property type="entry name" value="ZINC_FINGER_C2H2_1"/>
    <property type="match status" value="2"/>
</dbReference>
<dbReference type="GO" id="GO:0008270">
    <property type="term" value="F:zinc ion binding"/>
    <property type="evidence" value="ECO:0007669"/>
    <property type="project" value="UniProtKB-KW"/>
</dbReference>
<evidence type="ECO:0000313" key="6">
    <source>
        <dbReference type="RefSeq" id="XP_032819173.1"/>
    </source>
</evidence>
<dbReference type="SMART" id="SM00355">
    <property type="entry name" value="ZnF_C2H2"/>
    <property type="match status" value="5"/>
</dbReference>
<keyword evidence="5" id="KW-1185">Reference proteome</keyword>
<sequence>MSTGEMEEPADEQISLSTGKQLSDLLRELSALWLRGSFCDAVVEVQSRRYLAHKAVLSSTCTYFRGIFLDTPCSNMGPFVVDFLTEKTFDQVLDFVYKGNVSVGREDLRELLKAAQSLGIECLEEVCRVFVTDDVEDCFPDKDTDATYISESGQYDCVEEGEDTPGCSYNSFGQCNGEDSKSPPPAKQATQSSSEEDLPQFVALDKEITSNTEPFPDLCLVKTEMPDGGQQCSFALSDENTPQSELQLDDQSLEILQSGQSSNNFLRAMEKTLNMIPLAGSTQQQQQQCDLLNGNAAPTTTALVSNGQLRCQACGEHVEESVSCLREHSCGHLDMETLACRVCGAMFSHISVAVEHTLAHTGVALSACKHCGKKFLSEKSLALHYKSHCRRRRPQIKGGRLSWHPDPDAQESTESAPCQVCGVAVQKKMAALWNHARLHVDSELLSCRVCGLQSTRRNLVKHGLIHLGVFLFTCDACRKRFLFRNQLLRHQKERCRGQGEPPLPGMLSPSAQLPLDAACV</sequence>
<protein>
    <submittedName>
        <fullName evidence="6">Zinc finger and BTB domain-containing protein 39-like</fullName>
    </submittedName>
</protein>
<keyword evidence="1" id="KW-0863">Zinc-finger</keyword>
<dbReference type="SUPFAM" id="SSF54695">
    <property type="entry name" value="POZ domain"/>
    <property type="match status" value="1"/>
</dbReference>
<dbReference type="PROSITE" id="PS50157">
    <property type="entry name" value="ZINC_FINGER_C2H2_2"/>
    <property type="match status" value="3"/>
</dbReference>
<dbReference type="PANTHER" id="PTHR46105:SF6">
    <property type="entry name" value="ZINC FINGER AND BTB DOMAIN-CONTAINING PROTEIN 7A"/>
    <property type="match status" value="1"/>
</dbReference>
<evidence type="ECO:0000256" key="1">
    <source>
        <dbReference type="PROSITE-ProRule" id="PRU00042"/>
    </source>
</evidence>
<dbReference type="Gene3D" id="3.30.160.60">
    <property type="entry name" value="Classic Zinc Finger"/>
    <property type="match status" value="2"/>
</dbReference>
<dbReference type="SMART" id="SM00225">
    <property type="entry name" value="BTB"/>
    <property type="match status" value="1"/>
</dbReference>
<feature type="domain" description="C2H2-type" evidence="4">
    <location>
        <begin position="472"/>
        <end position="502"/>
    </location>
</feature>
<feature type="region of interest" description="Disordered" evidence="2">
    <location>
        <begin position="169"/>
        <end position="197"/>
    </location>
</feature>
<dbReference type="CDD" id="cd18186">
    <property type="entry name" value="BTB_POZ_ZBTB_KLHL-like"/>
    <property type="match status" value="1"/>
</dbReference>
<feature type="domain" description="C2H2-type" evidence="4">
    <location>
        <begin position="366"/>
        <end position="393"/>
    </location>
</feature>
<keyword evidence="1" id="KW-0479">Metal-binding</keyword>
<dbReference type="RefSeq" id="XP_032819173.1">
    <property type="nucleotide sequence ID" value="XM_032963282.1"/>
</dbReference>
<dbReference type="KEGG" id="pmrn:116947481"/>